<dbReference type="RefSeq" id="WP_212689979.1">
    <property type="nucleotide sequence ID" value="NZ_CP058561.1"/>
</dbReference>
<organism evidence="4 5">
    <name type="scientific">Vallitalea guaymasensis</name>
    <dbReference type="NCBI Taxonomy" id="1185412"/>
    <lineage>
        <taxon>Bacteria</taxon>
        <taxon>Bacillati</taxon>
        <taxon>Bacillota</taxon>
        <taxon>Clostridia</taxon>
        <taxon>Lachnospirales</taxon>
        <taxon>Vallitaleaceae</taxon>
        <taxon>Vallitalea</taxon>
    </lineage>
</organism>
<protein>
    <submittedName>
        <fullName evidence="4">Gldg family protein</fullName>
    </submittedName>
</protein>
<reference evidence="4 5" key="1">
    <citation type="submission" date="2020-07" db="EMBL/GenBank/DDBJ databases">
        <title>Vallitalea guaymasensis genome.</title>
        <authorList>
            <person name="Postec A."/>
        </authorList>
    </citation>
    <scope>NUCLEOTIDE SEQUENCE [LARGE SCALE GENOMIC DNA]</scope>
    <source>
        <strain evidence="4 5">Ra1766G1</strain>
    </source>
</reference>
<evidence type="ECO:0000313" key="5">
    <source>
        <dbReference type="Proteomes" id="UP000677305"/>
    </source>
</evidence>
<feature type="domain" description="ABC-type uncharacterised transport system" evidence="2">
    <location>
        <begin position="178"/>
        <end position="416"/>
    </location>
</feature>
<evidence type="ECO:0000259" key="3">
    <source>
        <dbReference type="Pfam" id="PF23357"/>
    </source>
</evidence>
<evidence type="ECO:0000256" key="1">
    <source>
        <dbReference type="SAM" id="Phobius"/>
    </source>
</evidence>
<keyword evidence="5" id="KW-1185">Reference proteome</keyword>
<dbReference type="EMBL" id="CP058561">
    <property type="protein sequence ID" value="QUH29719.1"/>
    <property type="molecule type" value="Genomic_DNA"/>
</dbReference>
<dbReference type="Pfam" id="PF23357">
    <property type="entry name" value="DUF7088"/>
    <property type="match status" value="1"/>
</dbReference>
<evidence type="ECO:0000259" key="2">
    <source>
        <dbReference type="Pfam" id="PF09822"/>
    </source>
</evidence>
<feature type="transmembrane region" description="Helical" evidence="1">
    <location>
        <begin position="447"/>
        <end position="471"/>
    </location>
</feature>
<keyword evidence="1" id="KW-0472">Membrane</keyword>
<keyword evidence="1" id="KW-1133">Transmembrane helix</keyword>
<dbReference type="KEGG" id="vgu:HYG85_12720"/>
<sequence length="476" mass="54109">MKSQKLNFNTKHVKYGGYSIAITTLLIAIIIISNLFIGKLDLKFDLTKSDFYSLSDKTNNIITGISNKVNIYVLEETGKENIMFKEILEKYDTGSDNVSVTYKDPVLYPMFAEKYKKKDETINMGSIIIECEGKFKVIDVYELYNVTYDNSRQPVIQSYDIEEKVTNGIVYVTSEVEPVVCVVNGHDEMKIPQVLKERLVKENYQVKDISILESNLNPDTDILLFMSPQFDMIEDEVKRLKEYFGKGGKAVFMLNFSIPELPNFEKILARYGIEVQKGVAFEGDQSMIYPGHPNFLMPYVAKHDITNSLIDDKIPVLFPLSMSFKESEFKSKDTQVTPLFVTSDKGYLKTNLDAKTYEKESVDIAGPLNLAMSSYEVYYEGLKAVETKLLVIGSSFILEPNMVPLNSLGNIDFVMNTFSWMSGKGDITYIRPKAVDSYKILLSGRQVVILGTIFVVILPLLIIGFGTIVWLRRRHL</sequence>
<feature type="transmembrane region" description="Helical" evidence="1">
    <location>
        <begin position="15"/>
        <end position="37"/>
    </location>
</feature>
<keyword evidence="1" id="KW-0812">Transmembrane</keyword>
<dbReference type="InterPro" id="IPR055396">
    <property type="entry name" value="DUF7088"/>
</dbReference>
<feature type="domain" description="DUF7088" evidence="3">
    <location>
        <begin position="50"/>
        <end position="134"/>
    </location>
</feature>
<dbReference type="Pfam" id="PF09822">
    <property type="entry name" value="ABC_transp_aux"/>
    <property type="match status" value="1"/>
</dbReference>
<dbReference type="InterPro" id="IPR019196">
    <property type="entry name" value="ABC_transp_unknown"/>
</dbReference>
<dbReference type="Proteomes" id="UP000677305">
    <property type="component" value="Chromosome"/>
</dbReference>
<dbReference type="AlphaFoldDB" id="A0A8J8MBC3"/>
<accession>A0A8J8MBC3</accession>
<gene>
    <name evidence="4" type="ORF">HYG85_12720</name>
</gene>
<evidence type="ECO:0000313" key="4">
    <source>
        <dbReference type="EMBL" id="QUH29719.1"/>
    </source>
</evidence>
<name>A0A8J8MBC3_9FIRM</name>
<proteinExistence type="predicted"/>